<comment type="caution">
    <text evidence="1">The sequence shown here is derived from an EMBL/GenBank/DDBJ whole genome shotgun (WGS) entry which is preliminary data.</text>
</comment>
<evidence type="ECO:0000313" key="2">
    <source>
        <dbReference type="Proteomes" id="UP001055072"/>
    </source>
</evidence>
<protein>
    <submittedName>
        <fullName evidence="1">Beta-lactamase-like protein</fullName>
    </submittedName>
</protein>
<accession>A0ACB8UFL9</accession>
<reference evidence="1" key="1">
    <citation type="journal article" date="2021" name="Environ. Microbiol.">
        <title>Gene family expansions and transcriptome signatures uncover fungal adaptations to wood decay.</title>
        <authorList>
            <person name="Hage H."/>
            <person name="Miyauchi S."/>
            <person name="Viragh M."/>
            <person name="Drula E."/>
            <person name="Min B."/>
            <person name="Chaduli D."/>
            <person name="Navarro D."/>
            <person name="Favel A."/>
            <person name="Norest M."/>
            <person name="Lesage-Meessen L."/>
            <person name="Balint B."/>
            <person name="Merenyi Z."/>
            <person name="de Eugenio L."/>
            <person name="Morin E."/>
            <person name="Martinez A.T."/>
            <person name="Baldrian P."/>
            <person name="Stursova M."/>
            <person name="Martinez M.J."/>
            <person name="Novotny C."/>
            <person name="Magnuson J.K."/>
            <person name="Spatafora J.W."/>
            <person name="Maurice S."/>
            <person name="Pangilinan J."/>
            <person name="Andreopoulos W."/>
            <person name="LaButti K."/>
            <person name="Hundley H."/>
            <person name="Na H."/>
            <person name="Kuo A."/>
            <person name="Barry K."/>
            <person name="Lipzen A."/>
            <person name="Henrissat B."/>
            <person name="Riley R."/>
            <person name="Ahrendt S."/>
            <person name="Nagy L.G."/>
            <person name="Grigoriev I.V."/>
            <person name="Martin F."/>
            <person name="Rosso M.N."/>
        </authorList>
    </citation>
    <scope>NUCLEOTIDE SEQUENCE</scope>
    <source>
        <strain evidence="1">CBS 384.51</strain>
    </source>
</reference>
<sequence>MPTPTTPPITLKLSALLTTFIHLPFHTVFQDCLDSGYPDSSGSYVPVFSFLIEHPSEGKVLFDLGVRKNAEGYPPHFNVPRVSQSRAGVSAKKDVAELLVEGGIDPKEIKHVIYSHLHWDHTGNPGPFVNADIVVGGEARSILDVQTRKPSMVVDEESNSKEEEETKTWVYPTNPLGTVLEFPRSMPVRFVDFVRKPDVEDEDEDEKTSDLDLVKQRVISPFMTFTHAVDFFDDGSLFLVDTPGHYPGHISALVRVSPSDSGSELTSTRNTLSGVYVFLGGDCCHNRQCYVPGGTREMSGKIQWDVGKARESVGRLRMLCEVCQGRRRGFPADGGGAGRQNDDTGECVCDVVVILAHEAERLEEGMPLFPQDLREWVVHRARKERVRGG</sequence>
<evidence type="ECO:0000313" key="1">
    <source>
        <dbReference type="EMBL" id="KAI0093152.1"/>
    </source>
</evidence>
<gene>
    <name evidence="1" type="ORF">BDY19DRAFT_411061</name>
</gene>
<dbReference type="Proteomes" id="UP001055072">
    <property type="component" value="Unassembled WGS sequence"/>
</dbReference>
<keyword evidence="2" id="KW-1185">Reference proteome</keyword>
<organism evidence="1 2">
    <name type="scientific">Irpex rosettiformis</name>
    <dbReference type="NCBI Taxonomy" id="378272"/>
    <lineage>
        <taxon>Eukaryota</taxon>
        <taxon>Fungi</taxon>
        <taxon>Dikarya</taxon>
        <taxon>Basidiomycota</taxon>
        <taxon>Agaricomycotina</taxon>
        <taxon>Agaricomycetes</taxon>
        <taxon>Polyporales</taxon>
        <taxon>Irpicaceae</taxon>
        <taxon>Irpex</taxon>
    </lineage>
</organism>
<proteinExistence type="predicted"/>
<name>A0ACB8UFL9_9APHY</name>
<dbReference type="EMBL" id="MU274902">
    <property type="protein sequence ID" value="KAI0093152.1"/>
    <property type="molecule type" value="Genomic_DNA"/>
</dbReference>